<reference evidence="3" key="1">
    <citation type="submission" date="2014-03" db="EMBL/GenBank/DDBJ databases">
        <authorList>
            <person name="Aksoy S."/>
            <person name="Warren W."/>
            <person name="Wilson R.K."/>
        </authorList>
    </citation>
    <scope>NUCLEOTIDE SEQUENCE [LARGE SCALE GENOMIC DNA]</scope>
    <source>
        <strain evidence="3">IAEA</strain>
    </source>
</reference>
<protein>
    <submittedName>
        <fullName evidence="2">Uncharacterized protein</fullName>
    </submittedName>
</protein>
<keyword evidence="3" id="KW-1185">Reference proteome</keyword>
<dbReference type="AlphaFoldDB" id="A0A1A9ZAL0"/>
<organism evidence="2 3">
    <name type="scientific">Glossina pallidipes</name>
    <name type="common">Tsetse fly</name>
    <dbReference type="NCBI Taxonomy" id="7398"/>
    <lineage>
        <taxon>Eukaryota</taxon>
        <taxon>Metazoa</taxon>
        <taxon>Ecdysozoa</taxon>
        <taxon>Arthropoda</taxon>
        <taxon>Hexapoda</taxon>
        <taxon>Insecta</taxon>
        <taxon>Pterygota</taxon>
        <taxon>Neoptera</taxon>
        <taxon>Endopterygota</taxon>
        <taxon>Diptera</taxon>
        <taxon>Brachycera</taxon>
        <taxon>Muscomorpha</taxon>
        <taxon>Hippoboscoidea</taxon>
        <taxon>Glossinidae</taxon>
        <taxon>Glossina</taxon>
    </lineage>
</organism>
<name>A0A1A9ZAL0_GLOPL</name>
<evidence type="ECO:0000256" key="1">
    <source>
        <dbReference type="SAM" id="Phobius"/>
    </source>
</evidence>
<keyword evidence="1" id="KW-1133">Transmembrane helix</keyword>
<accession>A0A1A9ZAL0</accession>
<sequence length="102" mass="11716">MSALRCSCSLLWCIVKFVIVIVVAVVVTDRHRHRQSVWCKVPDTMCTVFERLQQANLSLYPPLRRRSLNIELLVFLHPPNLLQSDAASQFVLSWHEALVSNT</sequence>
<keyword evidence="1" id="KW-0812">Transmembrane</keyword>
<reference evidence="2" key="2">
    <citation type="submission" date="2020-05" db="UniProtKB">
        <authorList>
            <consortium name="EnsemblMetazoa"/>
        </authorList>
    </citation>
    <scope>IDENTIFICATION</scope>
    <source>
        <strain evidence="2">IAEA</strain>
    </source>
</reference>
<evidence type="ECO:0000313" key="2">
    <source>
        <dbReference type="EnsemblMetazoa" id="GPAI008762-PA"/>
    </source>
</evidence>
<proteinExistence type="predicted"/>
<dbReference type="VEuPathDB" id="VectorBase:GPAI008762"/>
<feature type="transmembrane region" description="Helical" evidence="1">
    <location>
        <begin position="7"/>
        <end position="27"/>
    </location>
</feature>
<dbReference type="EnsemblMetazoa" id="GPAI008762-RA">
    <property type="protein sequence ID" value="GPAI008762-PA"/>
    <property type="gene ID" value="GPAI008762"/>
</dbReference>
<dbReference type="Proteomes" id="UP000092445">
    <property type="component" value="Unassembled WGS sequence"/>
</dbReference>
<keyword evidence="1" id="KW-0472">Membrane</keyword>
<evidence type="ECO:0000313" key="3">
    <source>
        <dbReference type="Proteomes" id="UP000092445"/>
    </source>
</evidence>